<dbReference type="InterPro" id="IPR023415">
    <property type="entry name" value="LDLR_class-A_CS"/>
</dbReference>
<dbReference type="Proteomes" id="UP000507470">
    <property type="component" value="Unassembled WGS sequence"/>
</dbReference>
<dbReference type="PRINTS" id="PR00261">
    <property type="entry name" value="LDLRECEPTOR"/>
</dbReference>
<evidence type="ECO:0000256" key="8">
    <source>
        <dbReference type="PROSITE-ProRule" id="PRU00124"/>
    </source>
</evidence>
<dbReference type="AlphaFoldDB" id="A0A6J8AAM6"/>
<dbReference type="Pfam" id="PF00057">
    <property type="entry name" value="Ldl_recept_a"/>
    <property type="match status" value="8"/>
</dbReference>
<evidence type="ECO:0000256" key="2">
    <source>
        <dbReference type="ARBA" id="ARBA00004308"/>
    </source>
</evidence>
<dbReference type="InterPro" id="IPR036055">
    <property type="entry name" value="LDL_receptor-like_sf"/>
</dbReference>
<dbReference type="GO" id="GO:0016192">
    <property type="term" value="P:vesicle-mediated transport"/>
    <property type="evidence" value="ECO:0007669"/>
    <property type="project" value="UniProtKB-ARBA"/>
</dbReference>
<dbReference type="SUPFAM" id="SSF57424">
    <property type="entry name" value="LDL receptor-like module"/>
    <property type="match status" value="8"/>
</dbReference>
<dbReference type="InterPro" id="IPR050685">
    <property type="entry name" value="LDLR"/>
</dbReference>
<gene>
    <name evidence="11" type="ORF">MCOR_4987</name>
</gene>
<keyword evidence="3" id="KW-0812">Transmembrane</keyword>
<dbReference type="SMART" id="SM00192">
    <property type="entry name" value="LDLa"/>
    <property type="match status" value="9"/>
</dbReference>
<keyword evidence="7 8" id="KW-1015">Disulfide bond</keyword>
<dbReference type="Pfam" id="PF12248">
    <property type="entry name" value="Methyltransf_FA"/>
    <property type="match status" value="1"/>
</dbReference>
<sequence>MSVLTQEKLSTGTIKKVLRMIGKNKLLVLLCIFGTTLSLRIPYNKRQSACADMSITTDKTDGYKVLSDYGITIDDSENIKIKLKIKASHDAEIALMSTDNINDPLYKIVLGGSDNTVSMIQAGKNGKIKALFNGAVLNQDEFREFLITWKNNKIKVKNGDKSKILQWKDNKNPLNVVNVGIATKDSQSGVWLFPCNQGQCDVAAEFECKKVSTCIPVNERCNGIADCLDGSDECGCDDKSNPSPTPETCPSDELACDNGEGCYPKDWKCDDIKDCEDNSDEENCEEPNPSPTPETCPSDELACDNGEGCYPKDWKCDDIKDCEDNSDEENCEDKSTPAPTSGPGECLEGEFKCDTTDECYVNSWKCDEVTDCSDGSDEENCGDNSTPVPTSGPTSAPGGCSDGKFKCDTTNQCFVNSWRCDDITDCDDGSDENNCATNAPVTQAPTDCSSEADKCNGYADCVDGSDEDSTMCSTFNCPSGKSKCSDGVTCISDLAKCDGYQDCPAGDDEANCAAATCSSNQFKCPNSFCLAESGKCNGIPECPNGEDENGCSGCPKSTQKRCSDGSMCVLKAESCDGFTDCSDKSDEANCGSNPSRRMTLKSFQRLLTHLKSRNKRSPNHQTTAQKALRKMDQVKRNFHEALRRDKSEGVKRHQRAMKARHESLQRQMVERRRNLAMTSRHSMERRHRQGPTH</sequence>
<protein>
    <submittedName>
        <fullName evidence="11">LRP1B</fullName>
    </submittedName>
</protein>
<comment type="caution">
    <text evidence="8">Lacks conserved residue(s) required for the propagation of feature annotation.</text>
</comment>
<feature type="region of interest" description="Disordered" evidence="9">
    <location>
        <begin position="376"/>
        <end position="396"/>
    </location>
</feature>
<feature type="region of interest" description="Disordered" evidence="9">
    <location>
        <begin position="644"/>
        <end position="663"/>
    </location>
</feature>
<dbReference type="PANTHER" id="PTHR24270">
    <property type="entry name" value="LOW-DENSITY LIPOPROTEIN RECEPTOR-RELATED"/>
    <property type="match status" value="1"/>
</dbReference>
<keyword evidence="12" id="KW-1185">Reference proteome</keyword>
<dbReference type="Gene3D" id="4.10.400.10">
    <property type="entry name" value="Low-density Lipoprotein Receptor"/>
    <property type="match status" value="8"/>
</dbReference>
<evidence type="ECO:0000259" key="10">
    <source>
        <dbReference type="Pfam" id="PF12248"/>
    </source>
</evidence>
<dbReference type="GO" id="GO:0012505">
    <property type="term" value="C:endomembrane system"/>
    <property type="evidence" value="ECO:0007669"/>
    <property type="project" value="UniProtKB-SubCell"/>
</dbReference>
<evidence type="ECO:0000256" key="6">
    <source>
        <dbReference type="ARBA" id="ARBA00023136"/>
    </source>
</evidence>
<dbReference type="InterPro" id="IPR002172">
    <property type="entry name" value="LDrepeatLR_classA_rpt"/>
</dbReference>
<accession>A0A6J8AAM6</accession>
<evidence type="ECO:0000313" key="12">
    <source>
        <dbReference type="Proteomes" id="UP000507470"/>
    </source>
</evidence>
<keyword evidence="6" id="KW-0472">Membrane</keyword>
<evidence type="ECO:0000313" key="11">
    <source>
        <dbReference type="EMBL" id="CAC5363644.1"/>
    </source>
</evidence>
<evidence type="ECO:0000256" key="7">
    <source>
        <dbReference type="ARBA" id="ARBA00023157"/>
    </source>
</evidence>
<evidence type="ECO:0000256" key="3">
    <source>
        <dbReference type="ARBA" id="ARBA00022692"/>
    </source>
</evidence>
<feature type="disulfide bond" evidence="8">
    <location>
        <begin position="536"/>
        <end position="551"/>
    </location>
</feature>
<organism evidence="11 12">
    <name type="scientific">Mytilus coruscus</name>
    <name type="common">Sea mussel</name>
    <dbReference type="NCBI Taxonomy" id="42192"/>
    <lineage>
        <taxon>Eukaryota</taxon>
        <taxon>Metazoa</taxon>
        <taxon>Spiralia</taxon>
        <taxon>Lophotrochozoa</taxon>
        <taxon>Mollusca</taxon>
        <taxon>Bivalvia</taxon>
        <taxon>Autobranchia</taxon>
        <taxon>Pteriomorphia</taxon>
        <taxon>Mytilida</taxon>
        <taxon>Mytiloidea</taxon>
        <taxon>Mytilidae</taxon>
        <taxon>Mytilinae</taxon>
        <taxon>Mytilus</taxon>
    </lineage>
</organism>
<feature type="disulfide bond" evidence="8">
    <location>
        <begin position="575"/>
        <end position="590"/>
    </location>
</feature>
<feature type="disulfide bond" evidence="8">
    <location>
        <begin position="316"/>
        <end position="331"/>
    </location>
</feature>
<evidence type="ECO:0000256" key="9">
    <source>
        <dbReference type="SAM" id="MobiDB-lite"/>
    </source>
</evidence>
<feature type="disulfide bond" evidence="8">
    <location>
        <begin position="497"/>
        <end position="512"/>
    </location>
</feature>
<feature type="disulfide bond" evidence="8">
    <location>
        <begin position="517"/>
        <end position="529"/>
    </location>
</feature>
<keyword evidence="4" id="KW-0677">Repeat</keyword>
<dbReference type="CDD" id="cd00112">
    <property type="entry name" value="LDLa"/>
    <property type="match status" value="8"/>
</dbReference>
<evidence type="ECO:0000256" key="5">
    <source>
        <dbReference type="ARBA" id="ARBA00022989"/>
    </source>
</evidence>
<dbReference type="PROSITE" id="PS01209">
    <property type="entry name" value="LDLRA_1"/>
    <property type="match status" value="1"/>
</dbReference>
<name>A0A6J8AAM6_MYTCO</name>
<keyword evidence="5" id="KW-1133">Transmembrane helix</keyword>
<dbReference type="PANTHER" id="PTHR24270:SF62">
    <property type="entry name" value="LOW-DENSITY LIPOPROTEIN RECEPTOR-RELATED PROTEIN 2"/>
    <property type="match status" value="1"/>
</dbReference>
<reference evidence="11 12" key="1">
    <citation type="submission" date="2020-06" db="EMBL/GenBank/DDBJ databases">
        <authorList>
            <person name="Li R."/>
            <person name="Bekaert M."/>
        </authorList>
    </citation>
    <scope>NUCLEOTIDE SEQUENCE [LARGE SCALE GENOMIC DNA]</scope>
    <source>
        <strain evidence="12">wild</strain>
    </source>
</reference>
<dbReference type="PROSITE" id="PS50068">
    <property type="entry name" value="LDLRA_2"/>
    <property type="match status" value="8"/>
</dbReference>
<evidence type="ECO:0000256" key="4">
    <source>
        <dbReference type="ARBA" id="ARBA00022737"/>
    </source>
</evidence>
<dbReference type="OrthoDB" id="6090957at2759"/>
<feature type="disulfide bond" evidence="8">
    <location>
        <begin position="269"/>
        <end position="284"/>
    </location>
</feature>
<dbReference type="EMBL" id="CACVKT020000904">
    <property type="protein sequence ID" value="CAC5363644.1"/>
    <property type="molecule type" value="Genomic_DNA"/>
</dbReference>
<feature type="disulfide bond" evidence="8">
    <location>
        <begin position="420"/>
        <end position="435"/>
    </location>
</feature>
<evidence type="ECO:0000256" key="1">
    <source>
        <dbReference type="ARBA" id="ARBA00004167"/>
    </source>
</evidence>
<feature type="domain" description="Farnesoic acid O-methyl transferase" evidence="10">
    <location>
        <begin position="78"/>
        <end position="196"/>
    </location>
</feature>
<feature type="compositionally biased region" description="Polar residues" evidence="9">
    <location>
        <begin position="382"/>
        <end position="394"/>
    </location>
</feature>
<dbReference type="GO" id="GO:0005886">
    <property type="term" value="C:plasma membrane"/>
    <property type="evidence" value="ECO:0007669"/>
    <property type="project" value="TreeGrafter"/>
</dbReference>
<dbReference type="InterPro" id="IPR022041">
    <property type="entry name" value="Methyltransf_FA"/>
</dbReference>
<feature type="disulfide bond" evidence="8">
    <location>
        <begin position="221"/>
        <end position="236"/>
    </location>
</feature>
<feature type="disulfide bond" evidence="8">
    <location>
        <begin position="366"/>
        <end position="381"/>
    </location>
</feature>
<proteinExistence type="predicted"/>
<feature type="compositionally biased region" description="Basic residues" evidence="9">
    <location>
        <begin position="683"/>
        <end position="693"/>
    </location>
</feature>
<feature type="region of interest" description="Disordered" evidence="9">
    <location>
        <begin position="674"/>
        <end position="693"/>
    </location>
</feature>
<feature type="disulfide bond" evidence="8">
    <location>
        <begin position="524"/>
        <end position="542"/>
    </location>
</feature>
<comment type="subcellular location">
    <subcellularLocation>
        <location evidence="2">Endomembrane system</location>
    </subcellularLocation>
    <subcellularLocation>
        <location evidence="1">Membrane</location>
        <topology evidence="1">Single-pass membrane protein</topology>
    </subcellularLocation>
</comment>